<dbReference type="OMA" id="VCYNAGL"/>
<dbReference type="KEGG" id="hro:HELRODRAFT_103444"/>
<dbReference type="OrthoDB" id="191139at2759"/>
<dbReference type="STRING" id="6412.T1EDG2"/>
<dbReference type="InterPro" id="IPR002347">
    <property type="entry name" value="SDR_fam"/>
</dbReference>
<dbReference type="AlphaFoldDB" id="T1EDG2"/>
<dbReference type="SUPFAM" id="SSF51735">
    <property type="entry name" value="NAD(P)-binding Rossmann-fold domains"/>
    <property type="match status" value="1"/>
</dbReference>
<evidence type="ECO:0000256" key="3">
    <source>
        <dbReference type="SAM" id="MobiDB-lite"/>
    </source>
</evidence>
<evidence type="ECO:0000256" key="1">
    <source>
        <dbReference type="ARBA" id="ARBA00006484"/>
    </source>
</evidence>
<dbReference type="CDD" id="cd05327">
    <property type="entry name" value="retinol-DH_like_SDR_c_like"/>
    <property type="match status" value="1"/>
</dbReference>
<dbReference type="Pfam" id="PF00106">
    <property type="entry name" value="adh_short"/>
    <property type="match status" value="2"/>
</dbReference>
<feature type="region of interest" description="Disordered" evidence="3">
    <location>
        <begin position="307"/>
        <end position="326"/>
    </location>
</feature>
<dbReference type="PRINTS" id="PR00081">
    <property type="entry name" value="GDHRDH"/>
</dbReference>
<reference evidence="4 6" key="2">
    <citation type="journal article" date="2013" name="Nature">
        <title>Insights into bilaterian evolution from three spiralian genomes.</title>
        <authorList>
            <person name="Simakov O."/>
            <person name="Marletaz F."/>
            <person name="Cho S.J."/>
            <person name="Edsinger-Gonzales E."/>
            <person name="Havlak P."/>
            <person name="Hellsten U."/>
            <person name="Kuo D.H."/>
            <person name="Larsson T."/>
            <person name="Lv J."/>
            <person name="Arendt D."/>
            <person name="Savage R."/>
            <person name="Osoegawa K."/>
            <person name="de Jong P."/>
            <person name="Grimwood J."/>
            <person name="Chapman J.A."/>
            <person name="Shapiro H."/>
            <person name="Aerts A."/>
            <person name="Otillar R.P."/>
            <person name="Terry A.Y."/>
            <person name="Boore J.L."/>
            <person name="Grigoriev I.V."/>
            <person name="Lindberg D.R."/>
            <person name="Seaver E.C."/>
            <person name="Weisblat D.A."/>
            <person name="Putnam N.H."/>
            <person name="Rokhsar D.S."/>
        </authorList>
    </citation>
    <scope>NUCLEOTIDE SEQUENCE</scope>
</reference>
<dbReference type="PANTHER" id="PTHR24320:SF283">
    <property type="entry name" value="RETINOL DEHYDROGENASE 11"/>
    <property type="match status" value="1"/>
</dbReference>
<sequence length="449" mass="49069">MSGKVFIVTGANTGIGFETTKMLCEAGHDVILACRSEEKTAKAIEKLKKKLPNALATYMHLDLADMESVRKFVEDFHATGKKLNVLINNAGLGLNFKDTKRQYTKDNFELTMGTNHLGHFLLTNLLLKDLKKTASGDDGEARIVVVASSLHDPETNKKLTGNLQSMDLDDLFMYKEGAYNGMQAYKNSKAANIMFAYELSRQLAGTNVTVNAVCPGFIPATEFMRNSGKAMKFFCRYVLRFSKITRTVHQGASSLVSLATDEKYKGVTGKYVREDQEYKSSEETLDESKQQKLWQISGGYVKLEGFEPLEPPTPPAPEPAKSAETVKSVPEEAAEVPPADSVATTPAVNGVKQTVEEVKTEVKEVAGDVAEQVKQDVTAEVTKIQENVTEIKKEVSEKIETGLTDLKTKADDIIENVETSVKDVVEGLTSTESPAIIAAPVENPVAVEG</sequence>
<evidence type="ECO:0000313" key="5">
    <source>
        <dbReference type="EnsemblMetazoa" id="HelroP103444"/>
    </source>
</evidence>
<dbReference type="SUPFAM" id="SSF58113">
    <property type="entry name" value="Apolipoprotein A-I"/>
    <property type="match status" value="1"/>
</dbReference>
<dbReference type="CTD" id="20194614"/>
<dbReference type="RefSeq" id="XP_009028391.1">
    <property type="nucleotide sequence ID" value="XM_009030143.1"/>
</dbReference>
<dbReference type="Gene3D" id="1.20.120.20">
    <property type="entry name" value="Apolipoprotein"/>
    <property type="match status" value="1"/>
</dbReference>
<evidence type="ECO:0000256" key="2">
    <source>
        <dbReference type="ARBA" id="ARBA00023002"/>
    </source>
</evidence>
<protein>
    <submittedName>
        <fullName evidence="4 5">Uncharacterized protein</fullName>
    </submittedName>
</protein>
<organism evidence="5 6">
    <name type="scientific">Helobdella robusta</name>
    <name type="common">Californian leech</name>
    <dbReference type="NCBI Taxonomy" id="6412"/>
    <lineage>
        <taxon>Eukaryota</taxon>
        <taxon>Metazoa</taxon>
        <taxon>Spiralia</taxon>
        <taxon>Lophotrochozoa</taxon>
        <taxon>Annelida</taxon>
        <taxon>Clitellata</taxon>
        <taxon>Hirudinea</taxon>
        <taxon>Rhynchobdellida</taxon>
        <taxon>Glossiphoniidae</taxon>
        <taxon>Helobdella</taxon>
    </lineage>
</organism>
<dbReference type="EnsemblMetazoa" id="HelroT103444">
    <property type="protein sequence ID" value="HelroP103444"/>
    <property type="gene ID" value="HelroG103444"/>
</dbReference>
<reference evidence="6" key="1">
    <citation type="submission" date="2012-12" db="EMBL/GenBank/DDBJ databases">
        <authorList>
            <person name="Hellsten U."/>
            <person name="Grimwood J."/>
            <person name="Chapman J.A."/>
            <person name="Shapiro H."/>
            <person name="Aerts A."/>
            <person name="Otillar R.P."/>
            <person name="Terry A.Y."/>
            <person name="Boore J.L."/>
            <person name="Simakov O."/>
            <person name="Marletaz F."/>
            <person name="Cho S.-J."/>
            <person name="Edsinger-Gonzales E."/>
            <person name="Havlak P."/>
            <person name="Kuo D.-H."/>
            <person name="Larsson T."/>
            <person name="Lv J."/>
            <person name="Arendt D."/>
            <person name="Savage R."/>
            <person name="Osoegawa K."/>
            <person name="de Jong P."/>
            <person name="Lindberg D.R."/>
            <person name="Seaver E.C."/>
            <person name="Weisblat D.A."/>
            <person name="Putnam N.H."/>
            <person name="Grigoriev I.V."/>
            <person name="Rokhsar D.S."/>
        </authorList>
    </citation>
    <scope>NUCLEOTIDE SEQUENCE</scope>
</reference>
<reference evidence="5" key="3">
    <citation type="submission" date="2015-06" db="UniProtKB">
        <authorList>
            <consortium name="EnsemblMetazoa"/>
        </authorList>
    </citation>
    <scope>IDENTIFICATION</scope>
</reference>
<dbReference type="InterPro" id="IPR036291">
    <property type="entry name" value="NAD(P)-bd_dom_sf"/>
</dbReference>
<dbReference type="EMBL" id="AMQM01007385">
    <property type="status" value="NOT_ANNOTATED_CDS"/>
    <property type="molecule type" value="Genomic_DNA"/>
</dbReference>
<name>T1EDG2_HELRO</name>
<dbReference type="Proteomes" id="UP000015101">
    <property type="component" value="Unassembled WGS sequence"/>
</dbReference>
<dbReference type="GeneID" id="20194614"/>
<evidence type="ECO:0000313" key="6">
    <source>
        <dbReference type="Proteomes" id="UP000015101"/>
    </source>
</evidence>
<comment type="similarity">
    <text evidence="1">Belongs to the short-chain dehydrogenases/reductases (SDR) family.</text>
</comment>
<evidence type="ECO:0000313" key="4">
    <source>
        <dbReference type="EMBL" id="ESN93531.1"/>
    </source>
</evidence>
<dbReference type="EMBL" id="KB097605">
    <property type="protein sequence ID" value="ESN93531.1"/>
    <property type="molecule type" value="Genomic_DNA"/>
</dbReference>
<dbReference type="eggNOG" id="KOG1208">
    <property type="taxonomic scope" value="Eukaryota"/>
</dbReference>
<accession>T1EDG2</accession>
<dbReference type="Gene3D" id="3.40.50.720">
    <property type="entry name" value="NAD(P)-binding Rossmann-like Domain"/>
    <property type="match status" value="1"/>
</dbReference>
<feature type="compositionally biased region" description="Pro residues" evidence="3">
    <location>
        <begin position="309"/>
        <end position="318"/>
    </location>
</feature>
<gene>
    <name evidence="5" type="primary">20194614</name>
    <name evidence="4" type="ORF">HELRODRAFT_103444</name>
</gene>
<dbReference type="InParanoid" id="T1EDG2"/>
<dbReference type="HOGENOM" id="CLU_010194_44_5_1"/>
<dbReference type="PANTHER" id="PTHR24320">
    <property type="entry name" value="RETINOL DEHYDROGENASE"/>
    <property type="match status" value="1"/>
</dbReference>
<proteinExistence type="inferred from homology"/>
<keyword evidence="2" id="KW-0560">Oxidoreductase</keyword>
<keyword evidence="6" id="KW-1185">Reference proteome</keyword>
<dbReference type="GO" id="GO:0016491">
    <property type="term" value="F:oxidoreductase activity"/>
    <property type="evidence" value="ECO:0007669"/>
    <property type="project" value="UniProtKB-KW"/>
</dbReference>